<keyword evidence="1" id="KW-1185">Reference proteome</keyword>
<evidence type="ECO:0000313" key="1">
    <source>
        <dbReference type="Proteomes" id="UP000887565"/>
    </source>
</evidence>
<dbReference type="AlphaFoldDB" id="A0A915JCE4"/>
<sequence>MKKKPLELRAVANSSCRNMSFTSCRHQWLAHHEIFLFRVSILFNCSLSSLKITIRNFEEFDDRNLQPLNNANCLLMRKRLNMKYFLRPDALSMVIEKRQSHDSKYIIYYVGLLEDTFCWGRVLLGNE</sequence>
<proteinExistence type="predicted"/>
<dbReference type="WBParaSite" id="nRc.2.0.1.t24149-RA">
    <property type="protein sequence ID" value="nRc.2.0.1.t24149-RA"/>
    <property type="gene ID" value="nRc.2.0.1.g24149"/>
</dbReference>
<organism evidence="1 2">
    <name type="scientific">Romanomermis culicivorax</name>
    <name type="common">Nematode worm</name>
    <dbReference type="NCBI Taxonomy" id="13658"/>
    <lineage>
        <taxon>Eukaryota</taxon>
        <taxon>Metazoa</taxon>
        <taxon>Ecdysozoa</taxon>
        <taxon>Nematoda</taxon>
        <taxon>Enoplea</taxon>
        <taxon>Dorylaimia</taxon>
        <taxon>Mermithida</taxon>
        <taxon>Mermithoidea</taxon>
        <taxon>Mermithidae</taxon>
        <taxon>Romanomermis</taxon>
    </lineage>
</organism>
<name>A0A915JCE4_ROMCU</name>
<dbReference type="Proteomes" id="UP000887565">
    <property type="component" value="Unplaced"/>
</dbReference>
<protein>
    <submittedName>
        <fullName evidence="2">Uncharacterized protein</fullName>
    </submittedName>
</protein>
<reference evidence="2" key="1">
    <citation type="submission" date="2022-11" db="UniProtKB">
        <authorList>
            <consortium name="WormBaseParasite"/>
        </authorList>
    </citation>
    <scope>IDENTIFICATION</scope>
</reference>
<evidence type="ECO:0000313" key="2">
    <source>
        <dbReference type="WBParaSite" id="nRc.2.0.1.t24149-RA"/>
    </source>
</evidence>
<accession>A0A915JCE4</accession>